<feature type="transmembrane region" description="Helical" evidence="6">
    <location>
        <begin position="141"/>
        <end position="167"/>
    </location>
</feature>
<organism evidence="8">
    <name type="scientific">Gulosibacter sediminis</name>
    <dbReference type="NCBI Taxonomy" id="1729695"/>
    <lineage>
        <taxon>Bacteria</taxon>
        <taxon>Bacillati</taxon>
        <taxon>Actinomycetota</taxon>
        <taxon>Actinomycetes</taxon>
        <taxon>Micrococcales</taxon>
        <taxon>Microbacteriaceae</taxon>
        <taxon>Gulosibacter</taxon>
    </lineage>
</organism>
<proteinExistence type="predicted"/>
<keyword evidence="3 6" id="KW-0812">Transmembrane</keyword>
<feature type="transmembrane region" description="Helical" evidence="6">
    <location>
        <begin position="325"/>
        <end position="350"/>
    </location>
</feature>
<dbReference type="Gene3D" id="1.20.1250.20">
    <property type="entry name" value="MFS general substrate transporter like domains"/>
    <property type="match status" value="1"/>
</dbReference>
<feature type="transmembrane region" description="Helical" evidence="6">
    <location>
        <begin position="82"/>
        <end position="106"/>
    </location>
</feature>
<evidence type="ECO:0000313" key="8">
    <source>
        <dbReference type="EMBL" id="UQN14258.1"/>
    </source>
</evidence>
<evidence type="ECO:0000259" key="7">
    <source>
        <dbReference type="PROSITE" id="PS50850"/>
    </source>
</evidence>
<feature type="transmembrane region" description="Helical" evidence="6">
    <location>
        <begin position="388"/>
        <end position="409"/>
    </location>
</feature>
<dbReference type="PANTHER" id="PTHR43124">
    <property type="entry name" value="PURINE EFFLUX PUMP PBUE"/>
    <property type="match status" value="1"/>
</dbReference>
<feature type="transmembrane region" description="Helical" evidence="6">
    <location>
        <begin position="300"/>
        <end position="319"/>
    </location>
</feature>
<keyword evidence="2" id="KW-1003">Cell membrane</keyword>
<keyword evidence="4 6" id="KW-1133">Transmembrane helix</keyword>
<comment type="subcellular location">
    <subcellularLocation>
        <location evidence="1">Cell membrane</location>
        <topology evidence="1">Multi-pass membrane protein</topology>
    </subcellularLocation>
</comment>
<dbReference type="CDD" id="cd17324">
    <property type="entry name" value="MFS_NepI_like"/>
    <property type="match status" value="1"/>
</dbReference>
<protein>
    <submittedName>
        <fullName evidence="8">MFS transporter</fullName>
    </submittedName>
</protein>
<name>A0ABY4MYH8_9MICO</name>
<dbReference type="Pfam" id="PF07690">
    <property type="entry name" value="MFS_1"/>
    <property type="match status" value="1"/>
</dbReference>
<feature type="transmembrane region" description="Helical" evidence="6">
    <location>
        <begin position="271"/>
        <end position="293"/>
    </location>
</feature>
<feature type="transmembrane region" description="Helical" evidence="6">
    <location>
        <begin position="12"/>
        <end position="33"/>
    </location>
</feature>
<reference evidence="8" key="1">
    <citation type="submission" date="2022-05" db="EMBL/GenBank/DDBJ databases">
        <title>Complete genome sequence of toluene-degrading Gulosibacter sediminis strain ACHW.36C.</title>
        <authorList>
            <person name="Wai A.C."/>
            <person name="Lai G.K."/>
            <person name="Griffin S.D."/>
            <person name="Leung F.C."/>
        </authorList>
    </citation>
    <scope>NUCLEOTIDE SEQUENCE [LARGE SCALE GENOMIC DNA]</scope>
    <source>
        <strain evidence="8">ACHW.36C</strain>
    </source>
</reference>
<dbReference type="PROSITE" id="PS50850">
    <property type="entry name" value="MFS"/>
    <property type="match status" value="1"/>
</dbReference>
<evidence type="ECO:0000256" key="1">
    <source>
        <dbReference type="ARBA" id="ARBA00004651"/>
    </source>
</evidence>
<gene>
    <name evidence="8" type="ORF">M3M28_09375</name>
</gene>
<evidence type="ECO:0000256" key="3">
    <source>
        <dbReference type="ARBA" id="ARBA00022692"/>
    </source>
</evidence>
<keyword evidence="5 6" id="KW-0472">Membrane</keyword>
<evidence type="ECO:0000256" key="4">
    <source>
        <dbReference type="ARBA" id="ARBA00022989"/>
    </source>
</evidence>
<dbReference type="InterPro" id="IPR011701">
    <property type="entry name" value="MFS"/>
</dbReference>
<evidence type="ECO:0000256" key="6">
    <source>
        <dbReference type="SAM" id="Phobius"/>
    </source>
</evidence>
<feature type="transmembrane region" description="Helical" evidence="6">
    <location>
        <begin position="233"/>
        <end position="251"/>
    </location>
</feature>
<dbReference type="PANTHER" id="PTHR43124:SF3">
    <property type="entry name" value="CHLORAMPHENICOL EFFLUX PUMP RV0191"/>
    <property type="match status" value="1"/>
</dbReference>
<feature type="transmembrane region" description="Helical" evidence="6">
    <location>
        <begin position="362"/>
        <end position="382"/>
    </location>
</feature>
<dbReference type="SUPFAM" id="SSF103473">
    <property type="entry name" value="MFS general substrate transporter"/>
    <property type="match status" value="1"/>
</dbReference>
<evidence type="ECO:0000256" key="5">
    <source>
        <dbReference type="ARBA" id="ARBA00023136"/>
    </source>
</evidence>
<dbReference type="InterPro" id="IPR036259">
    <property type="entry name" value="MFS_trans_sf"/>
</dbReference>
<feature type="domain" description="Major facilitator superfamily (MFS) profile" evidence="7">
    <location>
        <begin position="17"/>
        <end position="417"/>
    </location>
</feature>
<sequence length="424" mass="44562">MPETSSRAPERPFPLIPLITLAAAAFLSVTVEMLPTGLMPLMSAGLGASESQIGLLMTIFAFTVVALSTPLVYLLQRVPKRLLLVGVLSAFAIGTIGTAFAPSYTIVVLTRIFTGAAHGVFWATVTSYTGALVTSKQLTKAVSITGGGGGLAFVLGVPLGTALGQLLGWRTTFFAIAALCVLVAALLWFVLPQRVEEQPETSAIEVVPAPQPIGDVEQTGLDGPRVPRPARSMYLVALLILLCALTMSGNYSFYSYISPYLLGIVSLPAEWLATALFAFGITSALATMLTGLFFSNRSTLGFAVAYACMLLGAGCLAFAPQVLPLVIVGLGLWGAGMGFLPTLLQSRLLAVAPRKHRDLSSALYTSGFNLGIGSGAFIGGLLLDDYGIWSVAPAFLTLVGCAFMGMMVVDFRQRRAGVATPRIR</sequence>
<dbReference type="EMBL" id="CP097160">
    <property type="protein sequence ID" value="UQN14258.1"/>
    <property type="molecule type" value="Genomic_DNA"/>
</dbReference>
<dbReference type="InterPro" id="IPR050189">
    <property type="entry name" value="MFS_Efflux_Transporters"/>
</dbReference>
<feature type="transmembrane region" description="Helical" evidence="6">
    <location>
        <begin position="112"/>
        <end position="134"/>
    </location>
</feature>
<evidence type="ECO:0000256" key="2">
    <source>
        <dbReference type="ARBA" id="ARBA00022475"/>
    </source>
</evidence>
<feature type="transmembrane region" description="Helical" evidence="6">
    <location>
        <begin position="173"/>
        <end position="191"/>
    </location>
</feature>
<dbReference type="InterPro" id="IPR020846">
    <property type="entry name" value="MFS_dom"/>
</dbReference>
<feature type="transmembrane region" description="Helical" evidence="6">
    <location>
        <begin position="53"/>
        <end position="75"/>
    </location>
</feature>
<accession>A0ABY4MYH8</accession>